<dbReference type="PIRSF" id="PIRSF008502">
    <property type="entry name" value="UCP008502"/>
    <property type="match status" value="1"/>
</dbReference>
<dbReference type="Gene3D" id="3.30.70.1280">
    <property type="entry name" value="SP0830-like domains"/>
    <property type="match status" value="1"/>
</dbReference>
<dbReference type="Pfam" id="PF08002">
    <property type="entry name" value="DUF1697"/>
    <property type="match status" value="1"/>
</dbReference>
<dbReference type="SUPFAM" id="SSF160379">
    <property type="entry name" value="SP0830-like"/>
    <property type="match status" value="1"/>
</dbReference>
<proteinExistence type="predicted"/>
<protein>
    <submittedName>
        <fullName evidence="1">Uncharacterized conserved protein, DUF1697 family</fullName>
    </submittedName>
</protein>
<accession>A0A1H0R0N0</accession>
<dbReference type="InterPro" id="IPR012545">
    <property type="entry name" value="DUF1697"/>
</dbReference>
<reference evidence="2" key="1">
    <citation type="submission" date="2016-10" db="EMBL/GenBank/DDBJ databases">
        <authorList>
            <person name="Varghese N."/>
            <person name="Submissions S."/>
        </authorList>
    </citation>
    <scope>NUCLEOTIDE SEQUENCE [LARGE SCALE GENOMIC DNA]</scope>
    <source>
        <strain evidence="2">DSM 45843</strain>
    </source>
</reference>
<dbReference type="PANTHER" id="PTHR36439:SF1">
    <property type="entry name" value="DUF1697 DOMAIN-CONTAINING PROTEIN"/>
    <property type="match status" value="1"/>
</dbReference>
<name>A0A1H0R0N0_9ACTN</name>
<gene>
    <name evidence="1" type="ORF">SAMN05660199_03420</name>
</gene>
<organism evidence="1 2">
    <name type="scientific">Klenkia soli</name>
    <dbReference type="NCBI Taxonomy" id="1052260"/>
    <lineage>
        <taxon>Bacteria</taxon>
        <taxon>Bacillati</taxon>
        <taxon>Actinomycetota</taxon>
        <taxon>Actinomycetes</taxon>
        <taxon>Geodermatophilales</taxon>
        <taxon>Geodermatophilaceae</taxon>
        <taxon>Klenkia</taxon>
    </lineage>
</organism>
<evidence type="ECO:0000313" key="2">
    <source>
        <dbReference type="Proteomes" id="UP000199088"/>
    </source>
</evidence>
<evidence type="ECO:0000313" key="1">
    <source>
        <dbReference type="EMBL" id="SDP22960.1"/>
    </source>
</evidence>
<sequence length="184" mass="19140">MARSVVLLRGINVGTAKQIGMGPLRDVLTARGYTDVVTHLRSGNVVLGSDRAEAELVADVHACIAAEFGHDVAVVVRSAAELAAVVEGGPRALPAGAELDPKRYLVTFLPEAPAPARVAAVPAAGPDDGAWALHGRELHLWLPAGVLDTPVGGWRWDRLLGVPGTGRNWTTVTRVAELSAADPG</sequence>
<dbReference type="PANTHER" id="PTHR36439">
    <property type="entry name" value="BLL4334 PROTEIN"/>
    <property type="match status" value="1"/>
</dbReference>
<dbReference type="AlphaFoldDB" id="A0A1H0R0N0"/>
<dbReference type="STRING" id="1052260.SAMN05660199_03420"/>
<keyword evidence="2" id="KW-1185">Reference proteome</keyword>
<dbReference type="Proteomes" id="UP000199088">
    <property type="component" value="Unassembled WGS sequence"/>
</dbReference>
<dbReference type="RefSeq" id="WP_165617637.1">
    <property type="nucleotide sequence ID" value="NZ_FNIR01000011.1"/>
</dbReference>
<dbReference type="EMBL" id="FNIR01000011">
    <property type="protein sequence ID" value="SDP22960.1"/>
    <property type="molecule type" value="Genomic_DNA"/>
</dbReference>